<dbReference type="SMART" id="SM00320">
    <property type="entry name" value="WD40"/>
    <property type="match status" value="4"/>
</dbReference>
<dbReference type="EMBL" id="SSOP01000060">
    <property type="protein sequence ID" value="KAB5592576.1"/>
    <property type="molecule type" value="Genomic_DNA"/>
</dbReference>
<organism evidence="3 4">
    <name type="scientific">Ceratobasidium theobromae</name>
    <dbReference type="NCBI Taxonomy" id="1582974"/>
    <lineage>
        <taxon>Eukaryota</taxon>
        <taxon>Fungi</taxon>
        <taxon>Dikarya</taxon>
        <taxon>Basidiomycota</taxon>
        <taxon>Agaricomycotina</taxon>
        <taxon>Agaricomycetes</taxon>
        <taxon>Cantharellales</taxon>
        <taxon>Ceratobasidiaceae</taxon>
        <taxon>Ceratobasidium</taxon>
    </lineage>
</organism>
<feature type="compositionally biased region" description="Polar residues" evidence="2">
    <location>
        <begin position="336"/>
        <end position="354"/>
    </location>
</feature>
<proteinExistence type="predicted"/>
<feature type="region of interest" description="Disordered" evidence="2">
    <location>
        <begin position="319"/>
        <end position="391"/>
    </location>
</feature>
<feature type="compositionally biased region" description="Polar residues" evidence="2">
    <location>
        <begin position="509"/>
        <end position="536"/>
    </location>
</feature>
<name>A0A5N5QN63_9AGAM</name>
<feature type="compositionally biased region" description="Basic and acidic residues" evidence="2">
    <location>
        <begin position="647"/>
        <end position="694"/>
    </location>
</feature>
<protein>
    <submittedName>
        <fullName evidence="3">Collagen alpha-2(I) chain</fullName>
    </submittedName>
</protein>
<dbReference type="GO" id="GO:0007020">
    <property type="term" value="P:microtubule nucleation"/>
    <property type="evidence" value="ECO:0007669"/>
    <property type="project" value="TreeGrafter"/>
</dbReference>
<accession>A0A5N5QN63</accession>
<evidence type="ECO:0000313" key="4">
    <source>
        <dbReference type="Proteomes" id="UP000383932"/>
    </source>
</evidence>
<dbReference type="PANTHER" id="PTHR44414:SF1">
    <property type="entry name" value="PROTEIN NEDD1"/>
    <property type="match status" value="1"/>
</dbReference>
<evidence type="ECO:0000256" key="1">
    <source>
        <dbReference type="SAM" id="Coils"/>
    </source>
</evidence>
<feature type="compositionally biased region" description="Basic and acidic residues" evidence="2">
    <location>
        <begin position="780"/>
        <end position="805"/>
    </location>
</feature>
<dbReference type="InterPro" id="IPR015943">
    <property type="entry name" value="WD40/YVTN_repeat-like_dom_sf"/>
</dbReference>
<keyword evidence="1" id="KW-0175">Coiled coil</keyword>
<dbReference type="InterPro" id="IPR001680">
    <property type="entry name" value="WD40_rpt"/>
</dbReference>
<feature type="compositionally biased region" description="Low complexity" evidence="2">
    <location>
        <begin position="846"/>
        <end position="858"/>
    </location>
</feature>
<dbReference type="GO" id="GO:0036064">
    <property type="term" value="C:ciliary basal body"/>
    <property type="evidence" value="ECO:0007669"/>
    <property type="project" value="TreeGrafter"/>
</dbReference>
<dbReference type="GO" id="GO:0000922">
    <property type="term" value="C:spindle pole"/>
    <property type="evidence" value="ECO:0007669"/>
    <property type="project" value="TreeGrafter"/>
</dbReference>
<keyword evidence="4" id="KW-1185">Reference proteome</keyword>
<feature type="compositionally biased region" description="Polar residues" evidence="2">
    <location>
        <begin position="806"/>
        <end position="816"/>
    </location>
</feature>
<feature type="compositionally biased region" description="Basic and acidic residues" evidence="2">
    <location>
        <begin position="605"/>
        <end position="635"/>
    </location>
</feature>
<dbReference type="GO" id="GO:0005814">
    <property type="term" value="C:centriole"/>
    <property type="evidence" value="ECO:0007669"/>
    <property type="project" value="TreeGrafter"/>
</dbReference>
<dbReference type="SUPFAM" id="SSF50978">
    <property type="entry name" value="WD40 repeat-like"/>
    <property type="match status" value="1"/>
</dbReference>
<dbReference type="PANTHER" id="PTHR44414">
    <property type="entry name" value="PROTEIN NEDD1"/>
    <property type="match status" value="1"/>
</dbReference>
<reference evidence="3 4" key="1">
    <citation type="journal article" date="2019" name="Fungal Biol. Biotechnol.">
        <title>Draft genome sequence of fastidious pathogen Ceratobasidium theobromae, which causes vascular-streak dieback in Theobroma cacao.</title>
        <authorList>
            <person name="Ali S.S."/>
            <person name="Asman A."/>
            <person name="Shao J."/>
            <person name="Firmansyah A.P."/>
            <person name="Susilo A.W."/>
            <person name="Rosmana A."/>
            <person name="McMahon P."/>
            <person name="Junaid M."/>
            <person name="Guest D."/>
            <person name="Kheng T.Y."/>
            <person name="Meinhardt L.W."/>
            <person name="Bailey B.A."/>
        </authorList>
    </citation>
    <scope>NUCLEOTIDE SEQUENCE [LARGE SCALE GENOMIC DNA]</scope>
    <source>
        <strain evidence="3 4">CT2</strain>
    </source>
</reference>
<dbReference type="GO" id="GO:0005737">
    <property type="term" value="C:cytoplasm"/>
    <property type="evidence" value="ECO:0007669"/>
    <property type="project" value="TreeGrafter"/>
</dbReference>
<evidence type="ECO:0000313" key="3">
    <source>
        <dbReference type="EMBL" id="KAB5592576.1"/>
    </source>
</evidence>
<dbReference type="InterPro" id="IPR036322">
    <property type="entry name" value="WD40_repeat_dom_sf"/>
</dbReference>
<dbReference type="Gene3D" id="2.130.10.10">
    <property type="entry name" value="YVTN repeat-like/Quinoprotein amine dehydrogenase"/>
    <property type="match status" value="2"/>
</dbReference>
<comment type="caution">
    <text evidence="3">The sequence shown here is derived from an EMBL/GenBank/DDBJ whole genome shotgun (WGS) entry which is preliminary data.</text>
</comment>
<feature type="region of interest" description="Disordered" evidence="2">
    <location>
        <begin position="834"/>
        <end position="864"/>
    </location>
</feature>
<dbReference type="GO" id="GO:0000278">
    <property type="term" value="P:mitotic cell cycle"/>
    <property type="evidence" value="ECO:0007669"/>
    <property type="project" value="TreeGrafter"/>
</dbReference>
<feature type="coiled-coil region" evidence="1">
    <location>
        <begin position="955"/>
        <end position="982"/>
    </location>
</feature>
<feature type="compositionally biased region" description="Low complexity" evidence="2">
    <location>
        <begin position="698"/>
        <end position="711"/>
    </location>
</feature>
<feature type="compositionally biased region" description="Low complexity" evidence="2">
    <location>
        <begin position="319"/>
        <end position="329"/>
    </location>
</feature>
<feature type="region of interest" description="Disordered" evidence="2">
    <location>
        <begin position="780"/>
        <end position="817"/>
    </location>
</feature>
<feature type="region of interest" description="Disordered" evidence="2">
    <location>
        <begin position="478"/>
        <end position="714"/>
    </location>
</feature>
<evidence type="ECO:0000256" key="2">
    <source>
        <dbReference type="SAM" id="MobiDB-lite"/>
    </source>
</evidence>
<feature type="compositionally biased region" description="Low complexity" evidence="2">
    <location>
        <begin position="545"/>
        <end position="563"/>
    </location>
</feature>
<gene>
    <name evidence="3" type="ORF">CTheo_3971</name>
</gene>
<dbReference type="Proteomes" id="UP000383932">
    <property type="component" value="Unassembled WGS sequence"/>
</dbReference>
<keyword evidence="3" id="KW-0176">Collagen</keyword>
<feature type="compositionally biased region" description="Polar residues" evidence="2">
    <location>
        <begin position="565"/>
        <end position="592"/>
    </location>
</feature>
<dbReference type="GO" id="GO:0043015">
    <property type="term" value="F:gamma-tubulin binding"/>
    <property type="evidence" value="ECO:0007669"/>
    <property type="project" value="TreeGrafter"/>
</dbReference>
<dbReference type="OrthoDB" id="1602884at2759"/>
<sequence>MSLIAATTSQGLSVISSNALQASHPNPAPNFTTSLTPPSRIPSSCIGWSHDTLVVFVASGGSVSAYDAVSGAWIRDIVREGEGGIGGAKLGCMAVLDADDGSGPTLAFSRGSRAVVFNTETRRPILTIEGHKSAIFAMSAACDQSLLATSSAEMTMITNFGQQSTTVLRGAPPGATAAAFHPSRRTTLLILSPKGLHVFDTTKGGAPIRTIPISKAEGTGGHIAFSPCTPALVAIAVPGAGGRIVLLDIDKDSSLLKKLDAQESITALAFSHDGGALVAGTETGHVLQVNIRSTDASGQPIAVDPTGGKIGGLALVAESSAEPKASSKPMSRVTRTESMTSSSTGSLRIKSSMSDLRGTLRTRPSMLDLGSKSPESPRLASPETLRNKSPQILRTKSSAMDLNKKSSVTDLRSKTSPGALRIKAGVENKVRPTSMITATAGKERARVRPISMTGEEVVSESEVRPKARDTISRATKLSLAGLKPGSGTPSPVSRAGSSPLRDRVEKESTISPASRRQTQTMPRRLTSEGSRPSLTQIFARDDARTSSVRSRSSSHSTAPLASVVDQISTSNAGQGSTTPQVSRPTALSTTPIFSPGPAVQVDSPIAEHEPEEKILVPRTGERERPWSRLGEERARSRLGNETPRLSTIEDRPRSRVGGTERPRSRAFEDRQLGSESERERPTSRIFRDDVDRPASRVGTLGSAGSATLGLGRPTGLARRFSTDLKPTPEMLRVVSESGLTRERVDSLGSRISALQERGDSLRERPEPVLRKRSSIIFRDQADSIFRERPDSTPSDRPESVLRDRSSTPLSASSTRISGKRVGWVDKESPYASAPLDTIYTPARPRSGATGSSMSGSVSSDEESDCARRGTNALLVTPRRGLAAALGAEVYAGAGDAPSSKSSTSLTRAQAQDLLRNIVSDVMFEFRQEAKEDVRGLHLDLLRASRGWKHDLKEYLGDTLEELRLVKEENAQLRAEIARLRRGY</sequence>
<dbReference type="AlphaFoldDB" id="A0A5N5QN63"/>
<dbReference type="InterPro" id="IPR052818">
    <property type="entry name" value="NEDD1_Spindle_Assembly"/>
</dbReference>